<dbReference type="Gene3D" id="3.40.50.300">
    <property type="entry name" value="P-loop containing nucleotide triphosphate hydrolases"/>
    <property type="match status" value="1"/>
</dbReference>
<dbReference type="CDD" id="cd03293">
    <property type="entry name" value="ABC_NrtD_SsuB_transporters"/>
    <property type="match status" value="1"/>
</dbReference>
<dbReference type="InterPro" id="IPR003593">
    <property type="entry name" value="AAA+_ATPase"/>
</dbReference>
<name>A0A5E4XHM0_9BURK</name>
<evidence type="ECO:0000256" key="4">
    <source>
        <dbReference type="ARBA" id="ARBA00022519"/>
    </source>
</evidence>
<dbReference type="SUPFAM" id="SSF52540">
    <property type="entry name" value="P-loop containing nucleoside triphosphate hydrolases"/>
    <property type="match status" value="1"/>
</dbReference>
<dbReference type="InterPro" id="IPR003439">
    <property type="entry name" value="ABC_transporter-like_ATP-bd"/>
</dbReference>
<dbReference type="AlphaFoldDB" id="A0A5E4XHM0"/>
<dbReference type="EMBL" id="CABPSI010000004">
    <property type="protein sequence ID" value="VVE35864.1"/>
    <property type="molecule type" value="Genomic_DNA"/>
</dbReference>
<keyword evidence="9" id="KW-1185">Reference proteome</keyword>
<dbReference type="GO" id="GO:0005524">
    <property type="term" value="F:ATP binding"/>
    <property type="evidence" value="ECO:0007669"/>
    <property type="project" value="UniProtKB-KW"/>
</dbReference>
<dbReference type="InterPro" id="IPR027417">
    <property type="entry name" value="P-loop_NTPase"/>
</dbReference>
<evidence type="ECO:0000256" key="5">
    <source>
        <dbReference type="ARBA" id="ARBA00022741"/>
    </source>
</evidence>
<keyword evidence="3" id="KW-1003">Cell membrane</keyword>
<keyword evidence="6 8" id="KW-0067">ATP-binding</keyword>
<reference evidence="8 9" key="1">
    <citation type="submission" date="2019-08" db="EMBL/GenBank/DDBJ databases">
        <authorList>
            <person name="Peeters C."/>
        </authorList>
    </citation>
    <scope>NUCLEOTIDE SEQUENCE [LARGE SCALE GENOMIC DNA]</scope>
    <source>
        <strain evidence="8 9">LMG 31115</strain>
    </source>
</reference>
<dbReference type="InterPro" id="IPR050166">
    <property type="entry name" value="ABC_transporter_ATP-bind"/>
</dbReference>
<feature type="domain" description="ABC transporter" evidence="7">
    <location>
        <begin position="31"/>
        <end position="264"/>
    </location>
</feature>
<organism evidence="8 9">
    <name type="scientific">Pandoraea iniqua</name>
    <dbReference type="NCBI Taxonomy" id="2508288"/>
    <lineage>
        <taxon>Bacteria</taxon>
        <taxon>Pseudomonadati</taxon>
        <taxon>Pseudomonadota</taxon>
        <taxon>Betaproteobacteria</taxon>
        <taxon>Burkholderiales</taxon>
        <taxon>Burkholderiaceae</taxon>
        <taxon>Pandoraea</taxon>
    </lineage>
</organism>
<accession>A0A5E4XHM0</accession>
<comment type="similarity">
    <text evidence="1">Belongs to the ABC transporter superfamily.</text>
</comment>
<protein>
    <submittedName>
        <fullName evidence="8">Nitrate/sulfonate/bicarbonate ABC transporter ATP-binding protein</fullName>
    </submittedName>
</protein>
<evidence type="ECO:0000313" key="8">
    <source>
        <dbReference type="EMBL" id="VVE35864.1"/>
    </source>
</evidence>
<dbReference type="InterPro" id="IPR017871">
    <property type="entry name" value="ABC_transporter-like_CS"/>
</dbReference>
<dbReference type="GO" id="GO:0016887">
    <property type="term" value="F:ATP hydrolysis activity"/>
    <property type="evidence" value="ECO:0007669"/>
    <property type="project" value="InterPro"/>
</dbReference>
<dbReference type="PROSITE" id="PS50893">
    <property type="entry name" value="ABC_TRANSPORTER_2"/>
    <property type="match status" value="1"/>
</dbReference>
<keyword evidence="4" id="KW-0472">Membrane</keyword>
<dbReference type="SMART" id="SM00382">
    <property type="entry name" value="AAA"/>
    <property type="match status" value="1"/>
</dbReference>
<dbReference type="PROSITE" id="PS00211">
    <property type="entry name" value="ABC_TRANSPORTER_1"/>
    <property type="match status" value="1"/>
</dbReference>
<gene>
    <name evidence="8" type="ORF">PIN31115_03878</name>
</gene>
<evidence type="ECO:0000259" key="7">
    <source>
        <dbReference type="PROSITE" id="PS50893"/>
    </source>
</evidence>
<keyword evidence="2" id="KW-0813">Transport</keyword>
<sequence length="292" mass="31909">MNLPYANPMLHIVEGGAARVPVPVEQPEPHAVLTGVTRYFSKPGERELFHALGPIDLTLFKGEFFSVVGPSGCGKSTLLDALAGLAKPSSGTVSFEGMPVKGVPDGVGVVFQEDASFPWLTVRDNISFGLRMAGVDGAEVKRRVDYAMGFMGLRDFANAYPAQLSGGMRQRVCIARTLVIQPRLILLDEPFGALDQQTRLLMGDELLRLWRETSATVLLITHALDEAAMLSDRVGVMSSRPGLFIDIVETGWERERDSTVVSTPRFGEITARLWEKLRIESLKVMGADRAAH</sequence>
<dbReference type="PANTHER" id="PTHR42788">
    <property type="entry name" value="TAURINE IMPORT ATP-BINDING PROTEIN-RELATED"/>
    <property type="match status" value="1"/>
</dbReference>
<evidence type="ECO:0000256" key="3">
    <source>
        <dbReference type="ARBA" id="ARBA00022475"/>
    </source>
</evidence>
<evidence type="ECO:0000256" key="2">
    <source>
        <dbReference type="ARBA" id="ARBA00022448"/>
    </source>
</evidence>
<keyword evidence="5" id="KW-0547">Nucleotide-binding</keyword>
<keyword evidence="4" id="KW-0997">Cell inner membrane</keyword>
<dbReference type="Pfam" id="PF00005">
    <property type="entry name" value="ABC_tran"/>
    <property type="match status" value="1"/>
</dbReference>
<dbReference type="Proteomes" id="UP000333828">
    <property type="component" value="Unassembled WGS sequence"/>
</dbReference>
<evidence type="ECO:0000256" key="1">
    <source>
        <dbReference type="ARBA" id="ARBA00005417"/>
    </source>
</evidence>
<proteinExistence type="inferred from homology"/>
<dbReference type="PANTHER" id="PTHR42788:SF13">
    <property type="entry name" value="ALIPHATIC SULFONATES IMPORT ATP-BINDING PROTEIN SSUB"/>
    <property type="match status" value="1"/>
</dbReference>
<evidence type="ECO:0000256" key="6">
    <source>
        <dbReference type="ARBA" id="ARBA00022840"/>
    </source>
</evidence>
<dbReference type="RefSeq" id="WP_246185634.1">
    <property type="nucleotide sequence ID" value="NZ_CABPSF010000003.1"/>
</dbReference>
<evidence type="ECO:0000313" key="9">
    <source>
        <dbReference type="Proteomes" id="UP000333828"/>
    </source>
</evidence>